<accession>A0A0E9VDU9</accession>
<evidence type="ECO:0000313" key="1">
    <source>
        <dbReference type="EMBL" id="JAH75645.1"/>
    </source>
</evidence>
<protein>
    <submittedName>
        <fullName evidence="1">Uncharacterized protein</fullName>
    </submittedName>
</protein>
<dbReference type="EMBL" id="GBXM01032932">
    <property type="protein sequence ID" value="JAH75645.1"/>
    <property type="molecule type" value="Transcribed_RNA"/>
</dbReference>
<reference evidence="1" key="2">
    <citation type="journal article" date="2015" name="Fish Shellfish Immunol.">
        <title>Early steps in the European eel (Anguilla anguilla)-Vibrio vulnificus interaction in the gills: Role of the RtxA13 toxin.</title>
        <authorList>
            <person name="Callol A."/>
            <person name="Pajuelo D."/>
            <person name="Ebbesson L."/>
            <person name="Teles M."/>
            <person name="MacKenzie S."/>
            <person name="Amaro C."/>
        </authorList>
    </citation>
    <scope>NUCLEOTIDE SEQUENCE</scope>
</reference>
<organism evidence="1">
    <name type="scientific">Anguilla anguilla</name>
    <name type="common">European freshwater eel</name>
    <name type="synonym">Muraena anguilla</name>
    <dbReference type="NCBI Taxonomy" id="7936"/>
    <lineage>
        <taxon>Eukaryota</taxon>
        <taxon>Metazoa</taxon>
        <taxon>Chordata</taxon>
        <taxon>Craniata</taxon>
        <taxon>Vertebrata</taxon>
        <taxon>Euteleostomi</taxon>
        <taxon>Actinopterygii</taxon>
        <taxon>Neopterygii</taxon>
        <taxon>Teleostei</taxon>
        <taxon>Anguilliformes</taxon>
        <taxon>Anguillidae</taxon>
        <taxon>Anguilla</taxon>
    </lineage>
</organism>
<dbReference type="AlphaFoldDB" id="A0A0E9VDU9"/>
<sequence>MSGIRCLYGLEKMPMKLRERNPGNQRKHTLKQIRQDVIRGPRWLL</sequence>
<reference evidence="1" key="1">
    <citation type="submission" date="2014-11" db="EMBL/GenBank/DDBJ databases">
        <authorList>
            <person name="Amaro Gonzalez C."/>
        </authorList>
    </citation>
    <scope>NUCLEOTIDE SEQUENCE</scope>
</reference>
<proteinExistence type="predicted"/>
<name>A0A0E9VDU9_ANGAN</name>